<dbReference type="GO" id="GO:0042597">
    <property type="term" value="C:periplasmic space"/>
    <property type="evidence" value="ECO:0007669"/>
    <property type="project" value="UniProtKB-SubCell"/>
</dbReference>
<evidence type="ECO:0000313" key="4">
    <source>
        <dbReference type="EMBL" id="KXU35945.1"/>
    </source>
</evidence>
<dbReference type="STRING" id="1548207.AXK11_05335"/>
<organism evidence="4 5">
    <name type="scientific">Cephaloticoccus primus</name>
    <dbReference type="NCBI Taxonomy" id="1548207"/>
    <lineage>
        <taxon>Bacteria</taxon>
        <taxon>Pseudomonadati</taxon>
        <taxon>Verrucomicrobiota</taxon>
        <taxon>Opitutia</taxon>
        <taxon>Opitutales</taxon>
        <taxon>Opitutaceae</taxon>
        <taxon>Cephaloticoccus</taxon>
    </lineage>
</organism>
<dbReference type="PANTHER" id="PTHR43649:SF12">
    <property type="entry name" value="DIACETYLCHITOBIOSE BINDING PROTEIN DASA"/>
    <property type="match status" value="1"/>
</dbReference>
<evidence type="ECO:0000313" key="5">
    <source>
        <dbReference type="Proteomes" id="UP000070058"/>
    </source>
</evidence>
<dbReference type="AlphaFoldDB" id="A0A139SN21"/>
<keyword evidence="3" id="KW-0472">Membrane</keyword>
<dbReference type="EMBL" id="LSZQ01000041">
    <property type="protein sequence ID" value="KXU35945.1"/>
    <property type="molecule type" value="Genomic_DNA"/>
</dbReference>
<sequence>MYSFKDLSLALNRILRFFSVGILTILVICLVSTVIVALLPFDERKGIEFWVITSKPLRVYEKLISGWNEEHPEKPFVMRSLNNSAMERRMLAGFLSGVPMADILEPNDGLYPKAFLGPVEQVGFLDLTGRLHAEGLYAQFNEPSFAQMTSRGRIFGLPHDVHPVLLGYRADLVEAAGIDVSEIETWDDYFRVMRPLMVDLDGDGRPDRYLLNISELAMHDIVVLLLQNDGQIFDEDDVPVFASERNAWTLAKIITWVAGPDRVAVEVSRESAGHRQHLEGYMVGSLLPDWLFGAWKNENPQLAGKLKLMPLPAFEKGGRRTSVRGGTMIGINKRSAYIEECWEVAKRLYTSAEIAETRWREETIISPYKAHWAEPFYHEPDPFCGGQRTGTLYIEQAPYLPIRPSSPYTDNAKAAISAAAIALRAYAERHEVYDADTLAPEALRLLQHEQDTLKRLISRNVLY</sequence>
<keyword evidence="3" id="KW-1133">Transmembrane helix</keyword>
<evidence type="ECO:0000256" key="2">
    <source>
        <dbReference type="ARBA" id="ARBA00008520"/>
    </source>
</evidence>
<keyword evidence="3" id="KW-0812">Transmembrane</keyword>
<evidence type="ECO:0000256" key="3">
    <source>
        <dbReference type="SAM" id="Phobius"/>
    </source>
</evidence>
<dbReference type="InterPro" id="IPR050490">
    <property type="entry name" value="Bact_solute-bd_prot1"/>
</dbReference>
<feature type="transmembrane region" description="Helical" evidence="3">
    <location>
        <begin position="14"/>
        <end position="39"/>
    </location>
</feature>
<dbReference type="OrthoDB" id="9768630at2"/>
<dbReference type="SUPFAM" id="SSF53850">
    <property type="entry name" value="Periplasmic binding protein-like II"/>
    <property type="match status" value="1"/>
</dbReference>
<proteinExistence type="inferred from homology"/>
<comment type="subcellular location">
    <subcellularLocation>
        <location evidence="1">Periplasm</location>
    </subcellularLocation>
</comment>
<dbReference type="Gene3D" id="3.40.190.10">
    <property type="entry name" value="Periplasmic binding protein-like II"/>
    <property type="match status" value="1"/>
</dbReference>
<dbReference type="PANTHER" id="PTHR43649">
    <property type="entry name" value="ARABINOSE-BINDING PROTEIN-RELATED"/>
    <property type="match status" value="1"/>
</dbReference>
<protein>
    <recommendedName>
        <fullName evidence="6">Sugar ABC transporter substrate-binding protein</fullName>
    </recommendedName>
</protein>
<evidence type="ECO:0000256" key="1">
    <source>
        <dbReference type="ARBA" id="ARBA00004418"/>
    </source>
</evidence>
<dbReference type="InterPro" id="IPR006059">
    <property type="entry name" value="SBP"/>
</dbReference>
<gene>
    <name evidence="4" type="ORF">AXK11_05335</name>
</gene>
<dbReference type="Proteomes" id="UP000070058">
    <property type="component" value="Unassembled WGS sequence"/>
</dbReference>
<dbReference type="RefSeq" id="WP_068629972.1">
    <property type="nucleotide sequence ID" value="NZ_LSZQ01000041.1"/>
</dbReference>
<dbReference type="Pfam" id="PF01547">
    <property type="entry name" value="SBP_bac_1"/>
    <property type="match status" value="1"/>
</dbReference>
<keyword evidence="5" id="KW-1185">Reference proteome</keyword>
<accession>A0A139SN21</accession>
<evidence type="ECO:0008006" key="6">
    <source>
        <dbReference type="Google" id="ProtNLM"/>
    </source>
</evidence>
<name>A0A139SN21_9BACT</name>
<reference evidence="5" key="1">
    <citation type="submission" date="2016-02" db="EMBL/GenBank/DDBJ databases">
        <authorList>
            <person name="Sanders J.G."/>
            <person name="Lin J.Y."/>
            <person name="Wertz J.T."/>
            <person name="Russell J.A."/>
            <person name="Moreau C.S."/>
            <person name="Powell S."/>
        </authorList>
    </citation>
    <scope>NUCLEOTIDE SEQUENCE [LARGE SCALE GENOMIC DNA]</scope>
    <source>
        <strain evidence="5">CAG34</strain>
    </source>
</reference>
<comment type="caution">
    <text evidence="4">The sequence shown here is derived from an EMBL/GenBank/DDBJ whole genome shotgun (WGS) entry which is preliminary data.</text>
</comment>
<comment type="similarity">
    <text evidence="2">Belongs to the bacterial solute-binding protein 1 family.</text>
</comment>